<gene>
    <name evidence="1" type="ORF">O181_088671</name>
</gene>
<dbReference type="EMBL" id="AVOT02054230">
    <property type="protein sequence ID" value="MBW0548956.1"/>
    <property type="molecule type" value="Genomic_DNA"/>
</dbReference>
<reference evidence="1" key="1">
    <citation type="submission" date="2021-03" db="EMBL/GenBank/DDBJ databases">
        <title>Draft genome sequence of rust myrtle Austropuccinia psidii MF-1, a brazilian biotype.</title>
        <authorList>
            <person name="Quecine M.C."/>
            <person name="Pachon D.M.R."/>
            <person name="Bonatelli M.L."/>
            <person name="Correr F.H."/>
            <person name="Franceschini L.M."/>
            <person name="Leite T.F."/>
            <person name="Margarido G.R.A."/>
            <person name="Almeida C.A."/>
            <person name="Ferrarezi J.A."/>
            <person name="Labate C.A."/>
        </authorList>
    </citation>
    <scope>NUCLEOTIDE SEQUENCE</scope>
    <source>
        <strain evidence="1">MF-1</strain>
    </source>
</reference>
<dbReference type="Proteomes" id="UP000765509">
    <property type="component" value="Unassembled WGS sequence"/>
</dbReference>
<evidence type="ECO:0000313" key="2">
    <source>
        <dbReference type="Proteomes" id="UP000765509"/>
    </source>
</evidence>
<organism evidence="1 2">
    <name type="scientific">Austropuccinia psidii MF-1</name>
    <dbReference type="NCBI Taxonomy" id="1389203"/>
    <lineage>
        <taxon>Eukaryota</taxon>
        <taxon>Fungi</taxon>
        <taxon>Dikarya</taxon>
        <taxon>Basidiomycota</taxon>
        <taxon>Pucciniomycotina</taxon>
        <taxon>Pucciniomycetes</taxon>
        <taxon>Pucciniales</taxon>
        <taxon>Sphaerophragmiaceae</taxon>
        <taxon>Austropuccinia</taxon>
    </lineage>
</organism>
<proteinExistence type="predicted"/>
<keyword evidence="2" id="KW-1185">Reference proteome</keyword>
<name>A0A9Q3IS32_9BASI</name>
<accession>A0A9Q3IS32</accession>
<evidence type="ECO:0000313" key="1">
    <source>
        <dbReference type="EMBL" id="MBW0548956.1"/>
    </source>
</evidence>
<sequence>MILTLLPGPQDETTMPPPISALTTPYTSAPMLLAILTLPRGLQDMPPKMPSTLLMPLHPHHLPSSRFSITSIVYIGLLAYMMNAIKEIC</sequence>
<protein>
    <submittedName>
        <fullName evidence="1">Uncharacterized protein</fullName>
    </submittedName>
</protein>
<comment type="caution">
    <text evidence="1">The sequence shown here is derived from an EMBL/GenBank/DDBJ whole genome shotgun (WGS) entry which is preliminary data.</text>
</comment>
<dbReference type="AlphaFoldDB" id="A0A9Q3IS32"/>